<feature type="region of interest" description="Disordered" evidence="1">
    <location>
        <begin position="163"/>
        <end position="214"/>
    </location>
</feature>
<keyword evidence="2" id="KW-0812">Transmembrane</keyword>
<feature type="transmembrane region" description="Helical" evidence="2">
    <location>
        <begin position="226"/>
        <end position="247"/>
    </location>
</feature>
<keyword evidence="2" id="KW-1133">Transmembrane helix</keyword>
<sequence length="250" mass="28755">MRRALKTIRENTIISRTTVLPPPDVTDHHGLALGVVAVHRRSMTLRARPANFCLSLIAWLQRPSLGSRARRIKKVWSWPRFSPDWLRWSSSGKVEHVLLGRVERGTKSWTSEMSSRTSVGLIWLGGVAAVGFRLKEKCSSRGFRNRQKGIRVSDKLIRRSGLSSKNDGVRVNDDIRSSSSSSRRRSCYDSGTNRSSENHREKESYLGEDRDGERWRTRRDRNRRRILLPVVYFRGSLYAFASVRSVVCMR</sequence>
<evidence type="ECO:0000256" key="1">
    <source>
        <dbReference type="SAM" id="MobiDB-lite"/>
    </source>
</evidence>
<name>A0A8S9LWB4_BRACR</name>
<feature type="compositionally biased region" description="Basic and acidic residues" evidence="1">
    <location>
        <begin position="167"/>
        <end position="176"/>
    </location>
</feature>
<accession>A0A8S9LWB4</accession>
<reference evidence="3" key="1">
    <citation type="submission" date="2019-12" db="EMBL/GenBank/DDBJ databases">
        <title>Genome sequencing and annotation of Brassica cretica.</title>
        <authorList>
            <person name="Studholme D.J."/>
            <person name="Sarris P.F."/>
        </authorList>
    </citation>
    <scope>NUCLEOTIDE SEQUENCE</scope>
    <source>
        <strain evidence="3">PFS-001/15</strain>
        <tissue evidence="3">Leaf</tissue>
    </source>
</reference>
<keyword evidence="2" id="KW-0472">Membrane</keyword>
<dbReference type="AlphaFoldDB" id="A0A8S9LWB4"/>
<organism evidence="3 4">
    <name type="scientific">Brassica cretica</name>
    <name type="common">Mustard</name>
    <dbReference type="NCBI Taxonomy" id="69181"/>
    <lineage>
        <taxon>Eukaryota</taxon>
        <taxon>Viridiplantae</taxon>
        <taxon>Streptophyta</taxon>
        <taxon>Embryophyta</taxon>
        <taxon>Tracheophyta</taxon>
        <taxon>Spermatophyta</taxon>
        <taxon>Magnoliopsida</taxon>
        <taxon>eudicotyledons</taxon>
        <taxon>Gunneridae</taxon>
        <taxon>Pentapetalae</taxon>
        <taxon>rosids</taxon>
        <taxon>malvids</taxon>
        <taxon>Brassicales</taxon>
        <taxon>Brassicaceae</taxon>
        <taxon>Brassiceae</taxon>
        <taxon>Brassica</taxon>
    </lineage>
</organism>
<dbReference type="Proteomes" id="UP000712281">
    <property type="component" value="Unassembled WGS sequence"/>
</dbReference>
<protein>
    <submittedName>
        <fullName evidence="3">Uncharacterized protein</fullName>
    </submittedName>
</protein>
<evidence type="ECO:0000256" key="2">
    <source>
        <dbReference type="SAM" id="Phobius"/>
    </source>
</evidence>
<evidence type="ECO:0000313" key="3">
    <source>
        <dbReference type="EMBL" id="KAF2609516.1"/>
    </source>
</evidence>
<feature type="compositionally biased region" description="Basic and acidic residues" evidence="1">
    <location>
        <begin position="196"/>
        <end position="214"/>
    </location>
</feature>
<evidence type="ECO:0000313" key="4">
    <source>
        <dbReference type="Proteomes" id="UP000712281"/>
    </source>
</evidence>
<dbReference type="EMBL" id="QGKW02000276">
    <property type="protein sequence ID" value="KAF2609516.1"/>
    <property type="molecule type" value="Genomic_DNA"/>
</dbReference>
<comment type="caution">
    <text evidence="3">The sequence shown here is derived from an EMBL/GenBank/DDBJ whole genome shotgun (WGS) entry which is preliminary data.</text>
</comment>
<gene>
    <name evidence="3" type="ORF">F2Q68_00043017</name>
</gene>
<proteinExistence type="predicted"/>